<reference evidence="1 2" key="1">
    <citation type="submission" date="2020-02" db="EMBL/GenBank/DDBJ databases">
        <authorList>
            <person name="Ma Q."/>
            <person name="Huang Y."/>
            <person name="Song X."/>
            <person name="Pei D."/>
        </authorList>
    </citation>
    <scope>NUCLEOTIDE SEQUENCE [LARGE SCALE GENOMIC DNA]</scope>
    <source>
        <strain evidence="1">Sxm20200214</strain>
        <tissue evidence="1">Leaf</tissue>
    </source>
</reference>
<dbReference type="EMBL" id="JAAMPC010000007">
    <property type="protein sequence ID" value="KAG2304279.1"/>
    <property type="molecule type" value="Genomic_DNA"/>
</dbReference>
<gene>
    <name evidence="1" type="ORF">Bca52824_032930</name>
</gene>
<comment type="caution">
    <text evidence="1">The sequence shown here is derived from an EMBL/GenBank/DDBJ whole genome shotgun (WGS) entry which is preliminary data.</text>
</comment>
<name>A0A8X7SBY3_BRACI</name>
<keyword evidence="2" id="KW-1185">Reference proteome</keyword>
<dbReference type="AlphaFoldDB" id="A0A8X7SBY3"/>
<accession>A0A8X7SBY3</accession>
<proteinExistence type="predicted"/>
<evidence type="ECO:0000313" key="2">
    <source>
        <dbReference type="Proteomes" id="UP000886595"/>
    </source>
</evidence>
<sequence>MGKEIDAIANLAFSSSSSHRQAKAGGRGLVEEELVLCRGDVSNSPRLDSFDCCSLSLECQEHPLKVL</sequence>
<protein>
    <submittedName>
        <fullName evidence="1">Uncharacterized protein</fullName>
    </submittedName>
</protein>
<dbReference type="Proteomes" id="UP000886595">
    <property type="component" value="Unassembled WGS sequence"/>
</dbReference>
<evidence type="ECO:0000313" key="1">
    <source>
        <dbReference type="EMBL" id="KAG2304279.1"/>
    </source>
</evidence>
<organism evidence="1 2">
    <name type="scientific">Brassica carinata</name>
    <name type="common">Ethiopian mustard</name>
    <name type="synonym">Abyssinian cabbage</name>
    <dbReference type="NCBI Taxonomy" id="52824"/>
    <lineage>
        <taxon>Eukaryota</taxon>
        <taxon>Viridiplantae</taxon>
        <taxon>Streptophyta</taxon>
        <taxon>Embryophyta</taxon>
        <taxon>Tracheophyta</taxon>
        <taxon>Spermatophyta</taxon>
        <taxon>Magnoliopsida</taxon>
        <taxon>eudicotyledons</taxon>
        <taxon>Gunneridae</taxon>
        <taxon>Pentapetalae</taxon>
        <taxon>rosids</taxon>
        <taxon>malvids</taxon>
        <taxon>Brassicales</taxon>
        <taxon>Brassicaceae</taxon>
        <taxon>Brassiceae</taxon>
        <taxon>Brassica</taxon>
    </lineage>
</organism>